<dbReference type="GeneID" id="5968391"/>
<dbReference type="KEGG" id="pno:SNOG_00719"/>
<sequence>MVGNIPRIGRQHTVRSLARLARVAAGQDLRFTDAALAEAAKRFSNDILQAWHGMIRGVDELDLDHFIVRLALAWLQAPPRDIPQPDLAIASRSSESYFILYAYTRLGSFVIKRLNECFPGLKHRRQFRDFEVQRSIRELLTKGTRLGDSMMKGPPVRFEVKEMVVIALLMSWKRQSSTRGIQEIVRDLFGPGMNDMIVAISRQEEMDYDNDFPVVADTTSQGLPIHSLPSGQENMLLERLYGLGPVGYIDDNTIPRLDLLSLKVRKKILRLLLKFETPLHVQLVPSGRYSFAVFGPYDDPSGGLPAFHDRQVGPVDNLLAIATARPEIHGLALEVFYQENSFVLGPFLTMEDQPDSYLYHLGHWKLSIGWKACSYLRENVFEG</sequence>
<proteinExistence type="predicted"/>
<evidence type="ECO:0000313" key="1">
    <source>
        <dbReference type="EMBL" id="EAT92214.1"/>
    </source>
</evidence>
<dbReference type="EMBL" id="CH445325">
    <property type="protein sequence ID" value="EAT92214.1"/>
    <property type="molecule type" value="Genomic_DNA"/>
</dbReference>
<dbReference type="VEuPathDB" id="FungiDB:JI435_007190"/>
<gene>
    <name evidence="1" type="ORF">SNOG_00719</name>
</gene>
<accession>Q0V5J5</accession>
<evidence type="ECO:0000313" key="2">
    <source>
        <dbReference type="Proteomes" id="UP000001055"/>
    </source>
</evidence>
<dbReference type="RefSeq" id="XP_001791396.1">
    <property type="nucleotide sequence ID" value="XM_001791344.1"/>
</dbReference>
<protein>
    <submittedName>
        <fullName evidence="1">Uncharacterized protein</fullName>
    </submittedName>
</protein>
<dbReference type="InParanoid" id="Q0V5J5"/>
<organism evidence="1 2">
    <name type="scientific">Phaeosphaeria nodorum (strain SN15 / ATCC MYA-4574 / FGSC 10173)</name>
    <name type="common">Glume blotch fungus</name>
    <name type="synonym">Parastagonospora nodorum</name>
    <dbReference type="NCBI Taxonomy" id="321614"/>
    <lineage>
        <taxon>Eukaryota</taxon>
        <taxon>Fungi</taxon>
        <taxon>Dikarya</taxon>
        <taxon>Ascomycota</taxon>
        <taxon>Pezizomycotina</taxon>
        <taxon>Dothideomycetes</taxon>
        <taxon>Pleosporomycetidae</taxon>
        <taxon>Pleosporales</taxon>
        <taxon>Pleosporineae</taxon>
        <taxon>Phaeosphaeriaceae</taxon>
        <taxon>Parastagonospora</taxon>
    </lineage>
</organism>
<dbReference type="AlphaFoldDB" id="Q0V5J5"/>
<name>Q0V5J5_PHANO</name>
<reference evidence="2" key="1">
    <citation type="journal article" date="2007" name="Plant Cell">
        <title>Dothideomycete-plant interactions illuminated by genome sequencing and EST analysis of the wheat pathogen Stagonospora nodorum.</title>
        <authorList>
            <person name="Hane J.K."/>
            <person name="Lowe R.G."/>
            <person name="Solomon P.S."/>
            <person name="Tan K.C."/>
            <person name="Schoch C.L."/>
            <person name="Spatafora J.W."/>
            <person name="Crous P.W."/>
            <person name="Kodira C."/>
            <person name="Birren B.W."/>
            <person name="Galagan J.E."/>
            <person name="Torriani S.F."/>
            <person name="McDonald B.A."/>
            <person name="Oliver R.P."/>
        </authorList>
    </citation>
    <scope>NUCLEOTIDE SEQUENCE [LARGE SCALE GENOMIC DNA]</scope>
    <source>
        <strain evidence="2">SN15 / ATCC MYA-4574 / FGSC 10173</strain>
    </source>
</reference>
<dbReference type="HOGENOM" id="CLU_721812_0_0_1"/>
<dbReference type="VEuPathDB" id="FungiDB:JI435_426600"/>
<dbReference type="Proteomes" id="UP000001055">
    <property type="component" value="Unassembled WGS sequence"/>
</dbReference>